<dbReference type="InterPro" id="IPR025457">
    <property type="entry name" value="DUF4277"/>
</dbReference>
<keyword evidence="1" id="KW-0175">Coiled coil</keyword>
<dbReference type="PANTHER" id="PTHR34614:SF2">
    <property type="entry name" value="TRANSPOSASE IS4-LIKE DOMAIN-CONTAINING PROTEIN"/>
    <property type="match status" value="1"/>
</dbReference>
<dbReference type="eggNOG" id="COG5421">
    <property type="taxonomic scope" value="Bacteria"/>
</dbReference>
<feature type="coiled-coil region" evidence="1">
    <location>
        <begin position="292"/>
        <end position="326"/>
    </location>
</feature>
<dbReference type="Pfam" id="PF01609">
    <property type="entry name" value="DDE_Tnp_1"/>
    <property type="match status" value="1"/>
</dbReference>
<evidence type="ECO:0000259" key="3">
    <source>
        <dbReference type="Pfam" id="PF14104"/>
    </source>
</evidence>
<dbReference type="SUPFAM" id="SSF53098">
    <property type="entry name" value="Ribonuclease H-like"/>
    <property type="match status" value="1"/>
</dbReference>
<evidence type="ECO:0000259" key="2">
    <source>
        <dbReference type="Pfam" id="PF01609"/>
    </source>
</evidence>
<dbReference type="EMBL" id="CP003620">
    <property type="protein sequence ID" value="AFZ11282.1"/>
    <property type="molecule type" value="Genomic_DNA"/>
</dbReference>
<dbReference type="GO" id="GO:0004803">
    <property type="term" value="F:transposase activity"/>
    <property type="evidence" value="ECO:0007669"/>
    <property type="project" value="InterPro"/>
</dbReference>
<evidence type="ECO:0000313" key="5">
    <source>
        <dbReference type="Proteomes" id="UP000010472"/>
    </source>
</evidence>
<dbReference type="NCBIfam" id="NF033559">
    <property type="entry name" value="transpos_IS1634"/>
    <property type="match status" value="1"/>
</dbReference>
<protein>
    <submittedName>
        <fullName evidence="4">Transposase</fullName>
    </submittedName>
</protein>
<dbReference type="InterPro" id="IPR002559">
    <property type="entry name" value="Transposase_11"/>
</dbReference>
<gene>
    <name evidence="4" type="ORF">Cri9333_0296</name>
</gene>
<dbReference type="HOGENOM" id="CLU_034349_3_1_3"/>
<dbReference type="InterPro" id="IPR047654">
    <property type="entry name" value="IS1634_transpos"/>
</dbReference>
<proteinExistence type="predicted"/>
<dbReference type="GO" id="GO:0006313">
    <property type="term" value="P:DNA transposition"/>
    <property type="evidence" value="ECO:0007669"/>
    <property type="project" value="InterPro"/>
</dbReference>
<evidence type="ECO:0000256" key="1">
    <source>
        <dbReference type="SAM" id="Coils"/>
    </source>
</evidence>
<organism evidence="4 5">
    <name type="scientific">Crinalium epipsammum PCC 9333</name>
    <dbReference type="NCBI Taxonomy" id="1173022"/>
    <lineage>
        <taxon>Bacteria</taxon>
        <taxon>Bacillati</taxon>
        <taxon>Cyanobacteriota</taxon>
        <taxon>Cyanophyceae</taxon>
        <taxon>Gomontiellales</taxon>
        <taxon>Gomontiellaceae</taxon>
        <taxon>Crinalium</taxon>
    </lineage>
</organism>
<reference evidence="4 5" key="1">
    <citation type="submission" date="2012-06" db="EMBL/GenBank/DDBJ databases">
        <title>Finished chromosome of genome of Crinalium epipsammum PCC 9333.</title>
        <authorList>
            <consortium name="US DOE Joint Genome Institute"/>
            <person name="Gugger M."/>
            <person name="Coursin T."/>
            <person name="Rippka R."/>
            <person name="Tandeau De Marsac N."/>
            <person name="Huntemann M."/>
            <person name="Wei C.-L."/>
            <person name="Han J."/>
            <person name="Detter J.C."/>
            <person name="Han C."/>
            <person name="Tapia R."/>
            <person name="Davenport K."/>
            <person name="Daligault H."/>
            <person name="Erkkila T."/>
            <person name="Gu W."/>
            <person name="Munk A.C.C."/>
            <person name="Teshima H."/>
            <person name="Xu Y."/>
            <person name="Chain P."/>
            <person name="Chen A."/>
            <person name="Krypides N."/>
            <person name="Mavromatis K."/>
            <person name="Markowitz V."/>
            <person name="Szeto E."/>
            <person name="Ivanova N."/>
            <person name="Mikhailova N."/>
            <person name="Ovchinnikova G."/>
            <person name="Pagani I."/>
            <person name="Pati A."/>
            <person name="Goodwin L."/>
            <person name="Peters L."/>
            <person name="Pitluck S."/>
            <person name="Woyke T."/>
            <person name="Kerfeld C."/>
        </authorList>
    </citation>
    <scope>NUCLEOTIDE SEQUENCE [LARGE SCALE GENOMIC DNA]</scope>
    <source>
        <strain evidence="4 5">PCC 9333</strain>
    </source>
</reference>
<accession>K9VUX2</accession>
<dbReference type="GO" id="GO:0003677">
    <property type="term" value="F:DNA binding"/>
    <property type="evidence" value="ECO:0007669"/>
    <property type="project" value="InterPro"/>
</dbReference>
<dbReference type="Proteomes" id="UP000010472">
    <property type="component" value="Chromosome"/>
</dbReference>
<dbReference type="PANTHER" id="PTHR34614">
    <property type="match status" value="1"/>
</dbReference>
<dbReference type="PATRIC" id="fig|1173022.3.peg.319"/>
<name>K9VUX2_9CYAN</name>
<feature type="domain" description="Transposase IS4-like" evidence="2">
    <location>
        <begin position="131"/>
        <end position="454"/>
    </location>
</feature>
<keyword evidence="5" id="KW-1185">Reference proteome</keyword>
<dbReference type="KEGG" id="cep:Cri9333_0296"/>
<feature type="domain" description="DUF4277" evidence="3">
    <location>
        <begin position="9"/>
        <end position="115"/>
    </location>
</feature>
<dbReference type="AlphaFoldDB" id="K9VUX2"/>
<dbReference type="InterPro" id="IPR012337">
    <property type="entry name" value="RNaseH-like_sf"/>
</dbReference>
<dbReference type="Pfam" id="PF14104">
    <property type="entry name" value="DUF4277"/>
    <property type="match status" value="1"/>
</dbReference>
<sequence>MMLQKEEIEIKNIDHLGIVAGIVDDLGLVEKINKIVGVDSREKISTGQVVKAIILNGLGFVSRPLYLFSQFFEDKAIEHLLGKEIKAEDLNDDKLGRTMDKLYRVGLSELFLLIALDTIKKYQITTKYSHLDSTSLHLHGEYQADNPKKEKGIIKENPIYITQGYSRDHRPDLKQCVMDLIVSSDGDVPLFFRAGDGNESDKAVFGKILLEFKKQIDFESIMVCDSALYSQNNLKLIANLKWISRVPFSLKLAKSLVQSVTSSQLEKSSQEGYSYCEQKVSYGGIEQRWLIVESAERKKSDLDKLNRQIEQEAKSAATEVAKLLKVEFSQTGEAKLKYQEFNQQFKYYQIEKFKILKACNKLGKTIYKIQAELTQNFDYIVSYKQQAGRFILATNCLDDKQLSTSEILSVYKQQQSCERGFRFIKDPLFFADSLFVKNPERVETMMMLMGLCLLVYSIGQRQLRLSLLSSKTKVKNQLGKLTNNPTLRWIFQCFQGIHVLVLQGVKQIINLTKERQLFLQFLPAHCQKYYFSS</sequence>
<evidence type="ECO:0000313" key="4">
    <source>
        <dbReference type="EMBL" id="AFZ11282.1"/>
    </source>
</evidence>
<dbReference type="STRING" id="1173022.Cri9333_0296"/>